<proteinExistence type="predicted"/>
<gene>
    <name evidence="2" type="ORF">FSB75_19930</name>
</gene>
<dbReference type="AlphaFoldDB" id="A0A5B8UNC1"/>
<protein>
    <submittedName>
        <fullName evidence="2">Outer membrane lipoprotein-sorting protein</fullName>
    </submittedName>
</protein>
<dbReference type="RefSeq" id="WP_146791062.1">
    <property type="nucleotide sequence ID" value="NZ_BAABIO010000003.1"/>
</dbReference>
<evidence type="ECO:0000313" key="3">
    <source>
        <dbReference type="Proteomes" id="UP000321204"/>
    </source>
</evidence>
<keyword evidence="2" id="KW-0449">Lipoprotein</keyword>
<accession>A0A5B8UNC1</accession>
<reference evidence="2 3" key="1">
    <citation type="journal article" date="2015" name="Int. J. Syst. Evol. Microbiol.">
        <title>Flavisolibacter ginsenosidimutans sp. nov., with ginsenoside-converting activity isolated from soil used for cultivating ginseng.</title>
        <authorList>
            <person name="Zhao Y."/>
            <person name="Liu Q."/>
            <person name="Kang M.S."/>
            <person name="Jin F."/>
            <person name="Yu H."/>
            <person name="Im W.T."/>
        </authorList>
    </citation>
    <scope>NUCLEOTIDE SEQUENCE [LARGE SCALE GENOMIC DNA]</scope>
    <source>
        <strain evidence="2 3">Gsoil 636</strain>
    </source>
</reference>
<dbReference type="KEGG" id="fgg:FSB75_19930"/>
<dbReference type="Proteomes" id="UP000321204">
    <property type="component" value="Chromosome"/>
</dbReference>
<evidence type="ECO:0000256" key="1">
    <source>
        <dbReference type="SAM" id="SignalP"/>
    </source>
</evidence>
<evidence type="ECO:0000313" key="2">
    <source>
        <dbReference type="EMBL" id="QEC58078.1"/>
    </source>
</evidence>
<keyword evidence="3" id="KW-1185">Reference proteome</keyword>
<feature type="chain" id="PRO_5022865153" evidence="1">
    <location>
        <begin position="22"/>
        <end position="236"/>
    </location>
</feature>
<dbReference type="EMBL" id="CP042433">
    <property type="protein sequence ID" value="QEC58078.1"/>
    <property type="molecule type" value="Genomic_DNA"/>
</dbReference>
<name>A0A5B8UNC1_9BACT</name>
<feature type="signal peptide" evidence="1">
    <location>
        <begin position="1"/>
        <end position="21"/>
    </location>
</feature>
<sequence>MKALRTALLGLATAATLFAQAQTADEIVSKHIDAIGGADAWHKVNTMKTEGTLTVQGNIPVTVVSTVLHTKGMRQDITAMGMSGYQILTPTAGWGYMPFQGQTKAEPLTEDQVKEGADELDAQGSLVDYKQKGHTVTLLGKDDIEGVEAFKLQIVQKSGKTETVFIDPKSYYIIRAVSKMKANGQEVEQTVNLANYKKLPEGIVVPMSITLPIGELAISKVTVNGPVDEAIFKPSN</sequence>
<organism evidence="2 3">
    <name type="scientific">Flavisolibacter ginsenosidimutans</name>
    <dbReference type="NCBI Taxonomy" id="661481"/>
    <lineage>
        <taxon>Bacteria</taxon>
        <taxon>Pseudomonadati</taxon>
        <taxon>Bacteroidota</taxon>
        <taxon>Chitinophagia</taxon>
        <taxon>Chitinophagales</taxon>
        <taxon>Chitinophagaceae</taxon>
        <taxon>Flavisolibacter</taxon>
    </lineage>
</organism>
<keyword evidence="1" id="KW-0732">Signal</keyword>
<dbReference type="OrthoDB" id="128937at2"/>
<dbReference type="Gene3D" id="2.50.20.10">
    <property type="entry name" value="Lipoprotein localisation LolA/LolB/LppX"/>
    <property type="match status" value="1"/>
</dbReference>